<dbReference type="PANTHER" id="PTHR47325:SF1">
    <property type="entry name" value="HISTONE-LYSINE N-METHYLTRANSFERASE SUVR5"/>
    <property type="match status" value="1"/>
</dbReference>
<dbReference type="InterPro" id="IPR040689">
    <property type="entry name" value="SUVR5_Znf-C2H2_3rpt"/>
</dbReference>
<comment type="caution">
    <text evidence="2">The sequence shown here is derived from an EMBL/GenBank/DDBJ whole genome shotgun (WGS) entry which is preliminary data.</text>
</comment>
<dbReference type="SUPFAM" id="SSF82199">
    <property type="entry name" value="SET domain"/>
    <property type="match status" value="1"/>
</dbReference>
<gene>
    <name evidence="2" type="ORF">Tsubulata_004815</name>
</gene>
<accession>A0A9Q0FC17</accession>
<reference evidence="2" key="2">
    <citation type="journal article" date="2023" name="Plants (Basel)">
        <title>Annotation of the Turnera subulata (Passifloraceae) Draft Genome Reveals the S-Locus Evolved after the Divergence of Turneroideae from Passifloroideae in a Stepwise Manner.</title>
        <authorList>
            <person name="Henning P.M."/>
            <person name="Roalson E.H."/>
            <person name="Mir W."/>
            <person name="McCubbin A.G."/>
            <person name="Shore J.S."/>
        </authorList>
    </citation>
    <scope>NUCLEOTIDE SEQUENCE</scope>
    <source>
        <strain evidence="2">F60SS</strain>
    </source>
</reference>
<dbReference type="EMBL" id="JAKUCV010006391">
    <property type="protein sequence ID" value="KAJ4827586.1"/>
    <property type="molecule type" value="Genomic_DNA"/>
</dbReference>
<sequence length="602" mass="68049">MLGRQCVRWANDGDIYCCVHLASRFTGSSTKAEARPPLPGPMCEGTTVLGTQCKHRSLPGSSFCKMHRVRTDAQTISNSTENTLKRRYDEIITSSETANCKDMVLMGEVGSPLHMDRVSVGEACQDRVHLAKKLKLSSQGYCGPEILHSIGSNPHDNGVSCRDSPKCYSLYCDKHIPSWLKRARNGKSGIISKENFLDLLKECCSLEQKLHLHQARELFYKLFKSGVKKYVCRFCGLNFYLLPDLGGHHQAAHVDPTISLEREVSVIMLSGCKKYWEQQHIGWGTLQGHLVDWQDPTIARQLPRYFILRFKQINLGHITKRVNLNVSLEGRYGVMPEFLYLKATKPCIEHNIQLGWPQKGFIFSKSPSLIMSLIPPTNGLVGKGEAHSYDQLNEWKVDECHYIIDLHYFREGAKQNATVLRTDKSHSPEIESLQLGCSFSHSICDPGICNRAHLFYNGYEVAKDIYGKPMGGTFAYDDRGRSVSKEGYLVYECNRMCGFSKTCLNRVLQIGIRGWAVRAGEPIVHGTLGFECAWEVLDEREEEKRLERYGLEGVSYMYNVDAHGNDMSRWIRTGWIGIDATKYGNVSGVHQARTTILPVHIL</sequence>
<proteinExistence type="predicted"/>
<dbReference type="Pfam" id="PF18868">
    <property type="entry name" value="zf-C2H2_3rep"/>
    <property type="match status" value="1"/>
</dbReference>
<reference evidence="2" key="1">
    <citation type="submission" date="2022-02" db="EMBL/GenBank/DDBJ databases">
        <authorList>
            <person name="Henning P.M."/>
            <person name="McCubbin A.G."/>
            <person name="Shore J.S."/>
        </authorList>
    </citation>
    <scope>NUCLEOTIDE SEQUENCE</scope>
    <source>
        <strain evidence="2">F60SS</strain>
        <tissue evidence="2">Leaves</tissue>
    </source>
</reference>
<dbReference type="InterPro" id="IPR013087">
    <property type="entry name" value="Znf_C2H2_type"/>
</dbReference>
<dbReference type="OrthoDB" id="308383at2759"/>
<dbReference type="PANTHER" id="PTHR47325">
    <property type="entry name" value="HISTONE-LYSINE N-METHYLTRANSFERASE SUVR5"/>
    <property type="match status" value="1"/>
</dbReference>
<organism evidence="2 3">
    <name type="scientific">Turnera subulata</name>
    <dbReference type="NCBI Taxonomy" id="218843"/>
    <lineage>
        <taxon>Eukaryota</taxon>
        <taxon>Viridiplantae</taxon>
        <taxon>Streptophyta</taxon>
        <taxon>Embryophyta</taxon>
        <taxon>Tracheophyta</taxon>
        <taxon>Spermatophyta</taxon>
        <taxon>Magnoliopsida</taxon>
        <taxon>eudicotyledons</taxon>
        <taxon>Gunneridae</taxon>
        <taxon>Pentapetalae</taxon>
        <taxon>rosids</taxon>
        <taxon>fabids</taxon>
        <taxon>Malpighiales</taxon>
        <taxon>Passifloraceae</taxon>
        <taxon>Turnera</taxon>
    </lineage>
</organism>
<feature type="domain" description="C2H2-type" evidence="1">
    <location>
        <begin position="232"/>
        <end position="253"/>
    </location>
</feature>
<evidence type="ECO:0000259" key="1">
    <source>
        <dbReference type="PROSITE" id="PS00028"/>
    </source>
</evidence>
<keyword evidence="3" id="KW-1185">Reference proteome</keyword>
<dbReference type="AlphaFoldDB" id="A0A9Q0FC17"/>
<dbReference type="Gene3D" id="2.170.270.10">
    <property type="entry name" value="SET domain"/>
    <property type="match status" value="1"/>
</dbReference>
<evidence type="ECO:0000313" key="2">
    <source>
        <dbReference type="EMBL" id="KAJ4827586.1"/>
    </source>
</evidence>
<evidence type="ECO:0000313" key="3">
    <source>
        <dbReference type="Proteomes" id="UP001141552"/>
    </source>
</evidence>
<protein>
    <recommendedName>
        <fullName evidence="1">C2H2-type domain-containing protein</fullName>
    </recommendedName>
</protein>
<dbReference type="Proteomes" id="UP001141552">
    <property type="component" value="Unassembled WGS sequence"/>
</dbReference>
<dbReference type="InterPro" id="IPR046341">
    <property type="entry name" value="SET_dom_sf"/>
</dbReference>
<dbReference type="PROSITE" id="PS00028">
    <property type="entry name" value="ZINC_FINGER_C2H2_1"/>
    <property type="match status" value="1"/>
</dbReference>
<name>A0A9Q0FC17_9ROSI</name>